<organism evidence="2">
    <name type="scientific">Spironucleus salmonicida</name>
    <dbReference type="NCBI Taxonomy" id="348837"/>
    <lineage>
        <taxon>Eukaryota</taxon>
        <taxon>Metamonada</taxon>
        <taxon>Diplomonadida</taxon>
        <taxon>Hexamitidae</taxon>
        <taxon>Hexamitinae</taxon>
        <taxon>Spironucleus</taxon>
    </lineage>
</organism>
<reference evidence="3" key="2">
    <citation type="submission" date="2020-12" db="EMBL/GenBank/DDBJ databases">
        <title>New Spironucleus salmonicida genome in near-complete chromosomes.</title>
        <authorList>
            <person name="Xu F."/>
            <person name="Kurt Z."/>
            <person name="Jimenez-Gonzalez A."/>
            <person name="Astvaldsson A."/>
            <person name="Andersson J.O."/>
            <person name="Svard S.G."/>
        </authorList>
    </citation>
    <scope>NUCLEOTIDE SEQUENCE</scope>
    <source>
        <strain evidence="3">ATCC 50377</strain>
    </source>
</reference>
<evidence type="ECO:0000256" key="1">
    <source>
        <dbReference type="SAM" id="SignalP"/>
    </source>
</evidence>
<dbReference type="Proteomes" id="UP000018208">
    <property type="component" value="Unassembled WGS sequence"/>
</dbReference>
<reference evidence="2 3" key="1">
    <citation type="journal article" date="2014" name="PLoS Genet.">
        <title>The Genome of Spironucleus salmonicida Highlights a Fish Pathogen Adapted to Fluctuating Environments.</title>
        <authorList>
            <person name="Xu F."/>
            <person name="Jerlstrom-Hultqvist J."/>
            <person name="Einarsson E."/>
            <person name="Astvaldsson A."/>
            <person name="Svard S.G."/>
            <person name="Andersson J.O."/>
        </authorList>
    </citation>
    <scope>NUCLEOTIDE SEQUENCE</scope>
    <source>
        <strain evidence="3">ATCC 50377</strain>
    </source>
</reference>
<dbReference type="VEuPathDB" id="GiardiaDB:SS50377_23079"/>
<proteinExistence type="predicted"/>
<feature type="signal peptide" evidence="1">
    <location>
        <begin position="1"/>
        <end position="18"/>
    </location>
</feature>
<gene>
    <name evidence="2" type="ORF">SS50377_12351</name>
    <name evidence="3" type="ORF">SS50377_23079</name>
</gene>
<dbReference type="EMBL" id="AUWU02000003">
    <property type="protein sequence ID" value="KAH0575446.1"/>
    <property type="molecule type" value="Genomic_DNA"/>
</dbReference>
<evidence type="ECO:0000313" key="3">
    <source>
        <dbReference type="EMBL" id="KAH0575446.1"/>
    </source>
</evidence>
<evidence type="ECO:0000313" key="2">
    <source>
        <dbReference type="EMBL" id="EST47656.1"/>
    </source>
</evidence>
<protein>
    <submittedName>
        <fullName evidence="2">Uncharacterized protein</fullName>
    </submittedName>
</protein>
<keyword evidence="4" id="KW-1185">Reference proteome</keyword>
<name>V6LVC5_9EUKA</name>
<dbReference type="EMBL" id="KI546038">
    <property type="protein sequence ID" value="EST47656.1"/>
    <property type="molecule type" value="Genomic_DNA"/>
</dbReference>
<evidence type="ECO:0000313" key="4">
    <source>
        <dbReference type="Proteomes" id="UP000018208"/>
    </source>
</evidence>
<dbReference type="AlphaFoldDB" id="V6LVC5"/>
<sequence length="152" mass="18565">MIFYLLLLILIPILLQFANHIKVKSIKWKTKQKREDLEILQLPELYHENIYSLLRTLDKPTKFLHKLMYSAEKDEQYPWRHIKTSHFLVYDYKVFREIRANQKCQKEIIEISMLQLNEILQSLEKQLEKSWSGEISPYWSVFLQYDKIYAIK</sequence>
<accession>V6LVC5</accession>
<keyword evidence="1" id="KW-0732">Signal</keyword>
<feature type="chain" id="PRO_5004749303" evidence="1">
    <location>
        <begin position="19"/>
        <end position="152"/>
    </location>
</feature>